<evidence type="ECO:0000313" key="1">
    <source>
        <dbReference type="EMBL" id="MFC2970925.1"/>
    </source>
</evidence>
<protein>
    <submittedName>
        <fullName evidence="1">Uncharacterized protein</fullName>
    </submittedName>
</protein>
<dbReference type="Proteomes" id="UP001595457">
    <property type="component" value="Unassembled WGS sequence"/>
</dbReference>
<evidence type="ECO:0000313" key="2">
    <source>
        <dbReference type="Proteomes" id="UP001595457"/>
    </source>
</evidence>
<dbReference type="RefSeq" id="WP_377812491.1">
    <property type="nucleotide sequence ID" value="NZ_JBHRSJ010000001.1"/>
</dbReference>
<sequence>MTTKTLHGTTTVTVGDDVFTLTPTLAAVRAIELRYGGLLKAGQACDAMSVDAVAHVIAAGAGLTGKAAEALPEAVFQAGVVRVYNQIRSYLMVLFNPRAIEEGAEGNAEPAAKTAEKAQ</sequence>
<dbReference type="EMBL" id="JBHRSJ010000001">
    <property type="protein sequence ID" value="MFC2970925.1"/>
    <property type="molecule type" value="Genomic_DNA"/>
</dbReference>
<accession>A0ABV7ANR2</accession>
<proteinExistence type="predicted"/>
<organism evidence="1 2">
    <name type="scientific">Azotobacter bryophylli</name>
    <dbReference type="NCBI Taxonomy" id="1986537"/>
    <lineage>
        <taxon>Bacteria</taxon>
        <taxon>Pseudomonadati</taxon>
        <taxon>Pseudomonadota</taxon>
        <taxon>Gammaproteobacteria</taxon>
        <taxon>Pseudomonadales</taxon>
        <taxon>Pseudomonadaceae</taxon>
        <taxon>Azotobacter</taxon>
    </lineage>
</organism>
<comment type="caution">
    <text evidence="1">The sequence shown here is derived from an EMBL/GenBank/DDBJ whole genome shotgun (WGS) entry which is preliminary data.</text>
</comment>
<keyword evidence="2" id="KW-1185">Reference proteome</keyword>
<reference evidence="2" key="1">
    <citation type="journal article" date="2019" name="Int. J. Syst. Evol. Microbiol.">
        <title>The Global Catalogue of Microorganisms (GCM) 10K type strain sequencing project: providing services to taxonomists for standard genome sequencing and annotation.</title>
        <authorList>
            <consortium name="The Broad Institute Genomics Platform"/>
            <consortium name="The Broad Institute Genome Sequencing Center for Infectious Disease"/>
            <person name="Wu L."/>
            <person name="Ma J."/>
        </authorList>
    </citation>
    <scope>NUCLEOTIDE SEQUENCE [LARGE SCALE GENOMIC DNA]</scope>
    <source>
        <strain evidence="2">KCTC 62195</strain>
    </source>
</reference>
<name>A0ABV7ANR2_9GAMM</name>
<gene>
    <name evidence="1" type="ORF">ACFOJE_01675</name>
</gene>